<reference evidence="1 2" key="1">
    <citation type="journal article" date="2022" name="Plant J.">
        <title>Chromosome-level genome of Camellia lanceoleosa provides a valuable resource for understanding genome evolution and self-incompatibility.</title>
        <authorList>
            <person name="Gong W."/>
            <person name="Xiao S."/>
            <person name="Wang L."/>
            <person name="Liao Z."/>
            <person name="Chang Y."/>
            <person name="Mo W."/>
            <person name="Hu G."/>
            <person name="Li W."/>
            <person name="Zhao G."/>
            <person name="Zhu H."/>
            <person name="Hu X."/>
            <person name="Ji K."/>
            <person name="Xiang X."/>
            <person name="Song Q."/>
            <person name="Yuan D."/>
            <person name="Jin S."/>
            <person name="Zhang L."/>
        </authorList>
    </citation>
    <scope>NUCLEOTIDE SEQUENCE [LARGE SCALE GENOMIC DNA]</scope>
    <source>
        <strain evidence="1">SQ_2022a</strain>
    </source>
</reference>
<organism evidence="1 2">
    <name type="scientific">Camellia lanceoleosa</name>
    <dbReference type="NCBI Taxonomy" id="1840588"/>
    <lineage>
        <taxon>Eukaryota</taxon>
        <taxon>Viridiplantae</taxon>
        <taxon>Streptophyta</taxon>
        <taxon>Embryophyta</taxon>
        <taxon>Tracheophyta</taxon>
        <taxon>Spermatophyta</taxon>
        <taxon>Magnoliopsida</taxon>
        <taxon>eudicotyledons</taxon>
        <taxon>Gunneridae</taxon>
        <taxon>Pentapetalae</taxon>
        <taxon>asterids</taxon>
        <taxon>Ericales</taxon>
        <taxon>Theaceae</taxon>
        <taxon>Camellia</taxon>
    </lineage>
</organism>
<sequence>MIVPWCSQLEVLSHPSLGYFVTHCGWNSTLESLASGVPVVAFPYWSDQRTNAKMLTEVWKTGVRVRANEEGIVESEEVKRCIEEVMGGEEIGQEIRRNAKKWKELTREAVKEGGSSDMNLKAFAEEIGVGLE</sequence>
<protein>
    <submittedName>
        <fullName evidence="1">UDP-glycosyltransferase 75C1</fullName>
    </submittedName>
</protein>
<dbReference type="EMBL" id="CM045762">
    <property type="protein sequence ID" value="KAI8010908.1"/>
    <property type="molecule type" value="Genomic_DNA"/>
</dbReference>
<gene>
    <name evidence="1" type="ORF">LOK49_LG06G02308</name>
</gene>
<comment type="caution">
    <text evidence="1">The sequence shown here is derived from an EMBL/GenBank/DDBJ whole genome shotgun (WGS) entry which is preliminary data.</text>
</comment>
<proteinExistence type="predicted"/>
<evidence type="ECO:0000313" key="1">
    <source>
        <dbReference type="EMBL" id="KAI8010908.1"/>
    </source>
</evidence>
<dbReference type="Proteomes" id="UP001060215">
    <property type="component" value="Chromosome 5"/>
</dbReference>
<evidence type="ECO:0000313" key="2">
    <source>
        <dbReference type="Proteomes" id="UP001060215"/>
    </source>
</evidence>
<accession>A0ACC0HBD9</accession>
<name>A0ACC0HBD9_9ERIC</name>
<keyword evidence="2" id="KW-1185">Reference proteome</keyword>